<dbReference type="Proteomes" id="UP000015105">
    <property type="component" value="Chromosome 3D"/>
</dbReference>
<organism evidence="3 4">
    <name type="scientific">Aegilops tauschii subsp. strangulata</name>
    <name type="common">Goatgrass</name>
    <dbReference type="NCBI Taxonomy" id="200361"/>
    <lineage>
        <taxon>Eukaryota</taxon>
        <taxon>Viridiplantae</taxon>
        <taxon>Streptophyta</taxon>
        <taxon>Embryophyta</taxon>
        <taxon>Tracheophyta</taxon>
        <taxon>Spermatophyta</taxon>
        <taxon>Magnoliopsida</taxon>
        <taxon>Liliopsida</taxon>
        <taxon>Poales</taxon>
        <taxon>Poaceae</taxon>
        <taxon>BOP clade</taxon>
        <taxon>Pooideae</taxon>
        <taxon>Triticodae</taxon>
        <taxon>Triticeae</taxon>
        <taxon>Triticinae</taxon>
        <taxon>Aegilops</taxon>
    </lineage>
</organism>
<accession>A0A453GIE4</accession>
<dbReference type="Pfam" id="PF23635">
    <property type="entry name" value="Beta-prop_AT5G49610-like"/>
    <property type="match status" value="1"/>
</dbReference>
<feature type="domain" description="F-box protein AT5G49610-like beta-propeller" evidence="2">
    <location>
        <begin position="139"/>
        <end position="423"/>
    </location>
</feature>
<protein>
    <submittedName>
        <fullName evidence="3">Uncharacterized protein</fullName>
    </submittedName>
</protein>
<evidence type="ECO:0000259" key="1">
    <source>
        <dbReference type="Pfam" id="PF00646"/>
    </source>
</evidence>
<feature type="domain" description="F-box" evidence="1">
    <location>
        <begin position="42"/>
        <end position="78"/>
    </location>
</feature>
<sequence length="439" mass="49083">PKKTCREIPFLLRNPPDPKIMDGDRPTPAAAAASVRLVLGDDDLFREILLRLGFPNCLVRASLVSKRWLFHVSDPAFLCLFRERNPPRLLGFCVSNRSPQCPWYEFVQLPQSPELAALVRRGASSCNDAFRRSCQCQGIQHVRNGRLIAWFSNDGRLKHSILAPLLAGESEVVLPPTPPISPPHREEPALGVFSRIILPEDGSRGFITLVYLWQVRRNVRAEVYVLRSGGWGFPATAMTEVPNAAAFLTKMLPPVRGKVFMVTSFGCILGLDLAAARFLKLELPAQIGRNYMLSSAEGSGIYLVNADGFQLSVWLHRMMSNSDGAGGWLLVDSFCVREAYSSAGHNWVWIPQDGDFLGVAAVGDNAEFVFLDYVRYGVVLYVHLRSRVVEKVYEQAPYHHGFFRLGLSHIHVSPFMMIWPPVFPTLKRDTIKSNDPAVL</sequence>
<dbReference type="SUPFAM" id="SSF81383">
    <property type="entry name" value="F-box domain"/>
    <property type="match status" value="1"/>
</dbReference>
<reference evidence="4" key="2">
    <citation type="journal article" date="2017" name="Nat. Plants">
        <title>The Aegilops tauschii genome reveals multiple impacts of transposons.</title>
        <authorList>
            <person name="Zhao G."/>
            <person name="Zou C."/>
            <person name="Li K."/>
            <person name="Wang K."/>
            <person name="Li T."/>
            <person name="Gao L."/>
            <person name="Zhang X."/>
            <person name="Wang H."/>
            <person name="Yang Z."/>
            <person name="Liu X."/>
            <person name="Jiang W."/>
            <person name="Mao L."/>
            <person name="Kong X."/>
            <person name="Jiao Y."/>
            <person name="Jia J."/>
        </authorList>
    </citation>
    <scope>NUCLEOTIDE SEQUENCE [LARGE SCALE GENOMIC DNA]</scope>
    <source>
        <strain evidence="4">cv. AL8/78</strain>
    </source>
</reference>
<dbReference type="EnsemblPlants" id="AET3Gv21028000.1">
    <property type="protein sequence ID" value="AET3Gv21028000.1"/>
    <property type="gene ID" value="AET3Gv21028000"/>
</dbReference>
<dbReference type="Gramene" id="AET3Gv21028000.1">
    <property type="protein sequence ID" value="AET3Gv21028000.1"/>
    <property type="gene ID" value="AET3Gv21028000"/>
</dbReference>
<reference evidence="3" key="5">
    <citation type="journal article" date="2021" name="G3 (Bethesda)">
        <title>Aegilops tauschii genome assembly Aet v5.0 features greater sequence contiguity and improved annotation.</title>
        <authorList>
            <person name="Wang L."/>
            <person name="Zhu T."/>
            <person name="Rodriguez J.C."/>
            <person name="Deal K.R."/>
            <person name="Dubcovsky J."/>
            <person name="McGuire P.E."/>
            <person name="Lux T."/>
            <person name="Spannagl M."/>
            <person name="Mayer K.F.X."/>
            <person name="Baldrich P."/>
            <person name="Meyers B.C."/>
            <person name="Huo N."/>
            <person name="Gu Y.Q."/>
            <person name="Zhou H."/>
            <person name="Devos K.M."/>
            <person name="Bennetzen J.L."/>
            <person name="Unver T."/>
            <person name="Budak H."/>
            <person name="Gulick P.J."/>
            <person name="Galiba G."/>
            <person name="Kalapos B."/>
            <person name="Nelson D.R."/>
            <person name="Li P."/>
            <person name="You F.M."/>
            <person name="Luo M.C."/>
            <person name="Dvorak J."/>
        </authorList>
    </citation>
    <scope>NUCLEOTIDE SEQUENCE [LARGE SCALE GENOMIC DNA]</scope>
    <source>
        <strain evidence="3">cv. AL8/78</strain>
    </source>
</reference>
<evidence type="ECO:0000259" key="2">
    <source>
        <dbReference type="Pfam" id="PF23635"/>
    </source>
</evidence>
<dbReference type="InterPro" id="IPR036047">
    <property type="entry name" value="F-box-like_dom_sf"/>
</dbReference>
<dbReference type="InterPro" id="IPR056594">
    <property type="entry name" value="AT5G49610-like_b-prop"/>
</dbReference>
<reference evidence="3" key="4">
    <citation type="submission" date="2019-03" db="UniProtKB">
        <authorList>
            <consortium name="EnsemblPlants"/>
        </authorList>
    </citation>
    <scope>IDENTIFICATION</scope>
</reference>
<proteinExistence type="predicted"/>
<dbReference type="InterPro" id="IPR001810">
    <property type="entry name" value="F-box_dom"/>
</dbReference>
<dbReference type="Pfam" id="PF00646">
    <property type="entry name" value="F-box"/>
    <property type="match status" value="1"/>
</dbReference>
<dbReference type="PANTHER" id="PTHR33207">
    <property type="entry name" value="F-BOX DOMAIN CONTAINING PROTEIN-RELATED"/>
    <property type="match status" value="1"/>
</dbReference>
<reference evidence="3" key="3">
    <citation type="journal article" date="2017" name="Nature">
        <title>Genome sequence of the progenitor of the wheat D genome Aegilops tauschii.</title>
        <authorList>
            <person name="Luo M.C."/>
            <person name="Gu Y.Q."/>
            <person name="Puiu D."/>
            <person name="Wang H."/>
            <person name="Twardziok S.O."/>
            <person name="Deal K.R."/>
            <person name="Huo N."/>
            <person name="Zhu T."/>
            <person name="Wang L."/>
            <person name="Wang Y."/>
            <person name="McGuire P.E."/>
            <person name="Liu S."/>
            <person name="Long H."/>
            <person name="Ramasamy R.K."/>
            <person name="Rodriguez J.C."/>
            <person name="Van S.L."/>
            <person name="Yuan L."/>
            <person name="Wang Z."/>
            <person name="Xia Z."/>
            <person name="Xiao L."/>
            <person name="Anderson O.D."/>
            <person name="Ouyang S."/>
            <person name="Liang Y."/>
            <person name="Zimin A.V."/>
            <person name="Pertea G."/>
            <person name="Qi P."/>
            <person name="Bennetzen J.L."/>
            <person name="Dai X."/>
            <person name="Dawson M.W."/>
            <person name="Muller H.G."/>
            <person name="Kugler K."/>
            <person name="Rivarola-Duarte L."/>
            <person name="Spannagl M."/>
            <person name="Mayer K.F.X."/>
            <person name="Lu F.H."/>
            <person name="Bevan M.W."/>
            <person name="Leroy P."/>
            <person name="Li P."/>
            <person name="You F.M."/>
            <person name="Sun Q."/>
            <person name="Liu Z."/>
            <person name="Lyons E."/>
            <person name="Wicker T."/>
            <person name="Salzberg S.L."/>
            <person name="Devos K.M."/>
            <person name="Dvorak J."/>
        </authorList>
    </citation>
    <scope>NUCLEOTIDE SEQUENCE [LARGE SCALE GENOMIC DNA]</scope>
    <source>
        <strain evidence="3">cv. AL8/78</strain>
    </source>
</reference>
<keyword evidence="4" id="KW-1185">Reference proteome</keyword>
<evidence type="ECO:0000313" key="4">
    <source>
        <dbReference type="Proteomes" id="UP000015105"/>
    </source>
</evidence>
<dbReference type="AlphaFoldDB" id="A0A453GIE4"/>
<name>A0A453GIE4_AEGTS</name>
<reference evidence="4" key="1">
    <citation type="journal article" date="2014" name="Science">
        <title>Ancient hybridizations among the ancestral genomes of bread wheat.</title>
        <authorList>
            <consortium name="International Wheat Genome Sequencing Consortium,"/>
            <person name="Marcussen T."/>
            <person name="Sandve S.R."/>
            <person name="Heier L."/>
            <person name="Spannagl M."/>
            <person name="Pfeifer M."/>
            <person name="Jakobsen K.S."/>
            <person name="Wulff B.B."/>
            <person name="Steuernagel B."/>
            <person name="Mayer K.F."/>
            <person name="Olsen O.A."/>
        </authorList>
    </citation>
    <scope>NUCLEOTIDE SEQUENCE [LARGE SCALE GENOMIC DNA]</scope>
    <source>
        <strain evidence="4">cv. AL8/78</strain>
    </source>
</reference>
<evidence type="ECO:0000313" key="3">
    <source>
        <dbReference type="EnsemblPlants" id="AET3Gv21028000.1"/>
    </source>
</evidence>